<evidence type="ECO:0000313" key="1">
    <source>
        <dbReference type="EMBL" id="NYR15288.1"/>
    </source>
</evidence>
<dbReference type="EMBL" id="JAAVJF010000002">
    <property type="protein sequence ID" value="NYR15288.1"/>
    <property type="molecule type" value="Genomic_DNA"/>
</dbReference>
<accession>A0A7L4P8K0</accession>
<dbReference type="OMA" id="RWEMEAD"/>
<dbReference type="Gene3D" id="3.40.91.30">
    <property type="match status" value="1"/>
</dbReference>
<sequence>MIPIDYLRVAKRGREVKPKYLRDERAAAEVIQVAKSAKTVGQFRKAAEATSPDKKLSRGLAHLLERHMELEKLDAKLVARVRMEVFKTASQRGYPLTPEEREEIFRLVASRLGLGVDEVKKLFLKAYEENREIVKLPDIGPDDLTRLYNLALIQALLFKSLYVKAKLPNSPTHIKSLIRAVKGYRLMYIAEARGQFLEFAFDGPVSALRQTERYGTRLAKLVPYITSADRWEIEAEVKVGERKYLFRESWETAPPLPKVAVEAEEFDSSIELEFYRQVSRLCKVEREPEAIVVDGRIYIPDFKIGDLYVEIVGFWTPDYLKRKYEKVVKAGKPILVLVAEELAMATWKELMPNVVIFKGRPRLSDVYKYIKPYCSARR</sequence>
<dbReference type="PANTHER" id="PTHR39640:SF1">
    <property type="entry name" value="DUF790 FAMILY PROTEIN"/>
    <property type="match status" value="1"/>
</dbReference>
<proteinExistence type="predicted"/>
<comment type="caution">
    <text evidence="1">The sequence shown here is derived from an EMBL/GenBank/DDBJ whole genome shotgun (WGS) entry which is preliminary data.</text>
</comment>
<protein>
    <submittedName>
        <fullName evidence="1">DUF790 family protein</fullName>
    </submittedName>
</protein>
<gene>
    <name evidence="1" type="ORF">HC235_04855</name>
</gene>
<dbReference type="PIRSF" id="PIRSF019435">
    <property type="entry name" value="UCP019435"/>
    <property type="match status" value="1"/>
</dbReference>
<organism evidence="1 2">
    <name type="scientific">Pyrobaculum arsenaticum</name>
    <dbReference type="NCBI Taxonomy" id="121277"/>
    <lineage>
        <taxon>Archaea</taxon>
        <taxon>Thermoproteota</taxon>
        <taxon>Thermoprotei</taxon>
        <taxon>Thermoproteales</taxon>
        <taxon>Thermoproteaceae</taxon>
        <taxon>Pyrobaculum</taxon>
    </lineage>
</organism>
<dbReference type="InterPro" id="IPR008508">
    <property type="entry name" value="Bax1"/>
</dbReference>
<name>A0A7L4P8K0_9CREN</name>
<evidence type="ECO:0000313" key="2">
    <source>
        <dbReference type="Proteomes" id="UP000554766"/>
    </source>
</evidence>
<dbReference type="GeneID" id="5054996"/>
<reference evidence="1 2" key="1">
    <citation type="journal article" date="2020" name="Nat. Commun.">
        <title>The structures of two archaeal type IV pili illuminate evolutionary relationships.</title>
        <authorList>
            <person name="Wang F."/>
            <person name="Baquero D.P."/>
            <person name="Su Z."/>
            <person name="Beltran L.C."/>
            <person name="Prangishvili D."/>
            <person name="Krupovic M."/>
            <person name="Egelman E.H."/>
        </authorList>
    </citation>
    <scope>NUCLEOTIDE SEQUENCE [LARGE SCALE GENOMIC DNA]</scope>
    <source>
        <strain evidence="1 2">2GA</strain>
    </source>
</reference>
<dbReference type="Proteomes" id="UP000554766">
    <property type="component" value="Unassembled WGS sequence"/>
</dbReference>
<dbReference type="RefSeq" id="WP_011900896.1">
    <property type="nucleotide sequence ID" value="NZ_JAAVJF010000002.1"/>
</dbReference>
<dbReference type="PANTHER" id="PTHR39640">
    <property type="entry name" value="VNG6129C"/>
    <property type="match status" value="1"/>
</dbReference>
<dbReference type="Pfam" id="PF05626">
    <property type="entry name" value="DUF790"/>
    <property type="match status" value="1"/>
</dbReference>
<dbReference type="AlphaFoldDB" id="A0A7L4P8K0"/>
<keyword evidence="2" id="KW-1185">Reference proteome</keyword>